<reference evidence="1" key="2">
    <citation type="submission" date="2025-09" db="UniProtKB">
        <authorList>
            <consortium name="Ensembl"/>
        </authorList>
    </citation>
    <scope>IDENTIFICATION</scope>
</reference>
<dbReference type="GeneTree" id="ENSGT00390000010830"/>
<dbReference type="Proteomes" id="UP000264840">
    <property type="component" value="Unplaced"/>
</dbReference>
<keyword evidence="2" id="KW-1185">Reference proteome</keyword>
<dbReference type="Ensembl" id="ENSHBUT00000021878.1">
    <property type="protein sequence ID" value="ENSHBUP00000013992.1"/>
    <property type="gene ID" value="ENSHBUG00000015822.1"/>
</dbReference>
<sequence>RTQKQMWTRCCKFKQKAIVYLDDCRGAMASQIAKVLLSLDAEAVGSLKEGVNFKKSTEDGKCYIIFKSNNDFKACKNQCKHQGGLFIKDIEDLDGM</sequence>
<proteinExistence type="predicted"/>
<dbReference type="InterPro" id="IPR027033">
    <property type="entry name" value="Cnh"/>
</dbReference>
<reference evidence="1" key="1">
    <citation type="submission" date="2025-08" db="UniProtKB">
        <authorList>
            <consortium name="Ensembl"/>
        </authorList>
    </citation>
    <scope>IDENTIFICATION</scope>
</reference>
<dbReference type="AlphaFoldDB" id="A0A3Q2VP94"/>
<dbReference type="PANTHER" id="PTHR46522:SF1">
    <property type="entry name" value="INACTIVE CYTIDINE MONOPHOSPHATE-N-ACETYLNEURAMINIC ACID HYDROXYLASE"/>
    <property type="match status" value="1"/>
</dbReference>
<dbReference type="PANTHER" id="PTHR46522">
    <property type="entry name" value="CYTIDINE MONOPHOSPHATE-N-ACETYLNEURAMINIC ACID HYDROXYLASE"/>
    <property type="match status" value="1"/>
</dbReference>
<dbReference type="STRING" id="8153.ENSHBUP00000013992"/>
<accession>A0A3Q2VP94</accession>
<name>A0A3Q2VP94_HAPBU</name>
<protein>
    <submittedName>
        <fullName evidence="1">Uncharacterized protein</fullName>
    </submittedName>
</protein>
<dbReference type="OMA" id="RNCHHME"/>
<dbReference type="GO" id="GO:0030338">
    <property type="term" value="F:CMP-N-acetylneuraminate monooxygenase activity"/>
    <property type="evidence" value="ECO:0007669"/>
    <property type="project" value="TreeGrafter"/>
</dbReference>
<organism evidence="1 2">
    <name type="scientific">Haplochromis burtoni</name>
    <name type="common">Burton's mouthbrooder</name>
    <name type="synonym">Chromis burtoni</name>
    <dbReference type="NCBI Taxonomy" id="8153"/>
    <lineage>
        <taxon>Eukaryota</taxon>
        <taxon>Metazoa</taxon>
        <taxon>Chordata</taxon>
        <taxon>Craniata</taxon>
        <taxon>Vertebrata</taxon>
        <taxon>Euteleostomi</taxon>
        <taxon>Actinopterygii</taxon>
        <taxon>Neopterygii</taxon>
        <taxon>Teleostei</taxon>
        <taxon>Neoteleostei</taxon>
        <taxon>Acanthomorphata</taxon>
        <taxon>Ovalentaria</taxon>
        <taxon>Cichlomorphae</taxon>
        <taxon>Cichliformes</taxon>
        <taxon>Cichlidae</taxon>
        <taxon>African cichlids</taxon>
        <taxon>Pseudocrenilabrinae</taxon>
        <taxon>Haplochromini</taxon>
        <taxon>Haplochromis</taxon>
    </lineage>
</organism>
<dbReference type="GO" id="GO:0046381">
    <property type="term" value="P:CMP-N-acetylneuraminate metabolic process"/>
    <property type="evidence" value="ECO:0007669"/>
    <property type="project" value="TreeGrafter"/>
</dbReference>
<evidence type="ECO:0000313" key="2">
    <source>
        <dbReference type="Proteomes" id="UP000264840"/>
    </source>
</evidence>
<evidence type="ECO:0000313" key="1">
    <source>
        <dbReference type="Ensembl" id="ENSHBUP00000013992.1"/>
    </source>
</evidence>
<dbReference type="GO" id="GO:0005737">
    <property type="term" value="C:cytoplasm"/>
    <property type="evidence" value="ECO:0007669"/>
    <property type="project" value="TreeGrafter"/>
</dbReference>